<protein>
    <submittedName>
        <fullName evidence="1">Uncharacterized protein</fullName>
    </submittedName>
</protein>
<sequence length="133" mass="15537">MRSIVNALKMTHAAAGIPQQHGDQMRMIIIFVLMQLFLPKPTFSYYMPVIEICKWGFSQFFHEKNKKPPIHKDGDLSLFFCIRGQMRHISLSGFQQISSSYIQHEQLNFTRTYTLTLACWLAWIACSRSYKIS</sequence>
<evidence type="ECO:0000313" key="2">
    <source>
        <dbReference type="Proteomes" id="UP001233836"/>
    </source>
</evidence>
<gene>
    <name evidence="1" type="ORF">J2T19_004709</name>
</gene>
<keyword evidence="2" id="KW-1185">Reference proteome</keyword>
<organism evidence="1 2">
    <name type="scientific">Paenibacillus tundrae</name>
    <dbReference type="NCBI Taxonomy" id="528187"/>
    <lineage>
        <taxon>Bacteria</taxon>
        <taxon>Bacillati</taxon>
        <taxon>Bacillota</taxon>
        <taxon>Bacilli</taxon>
        <taxon>Bacillales</taxon>
        <taxon>Paenibacillaceae</taxon>
        <taxon>Paenibacillus</taxon>
    </lineage>
</organism>
<name>A0ABT9WIX0_9BACL</name>
<comment type="caution">
    <text evidence="1">The sequence shown here is derived from an EMBL/GenBank/DDBJ whole genome shotgun (WGS) entry which is preliminary data.</text>
</comment>
<proteinExistence type="predicted"/>
<dbReference type="Proteomes" id="UP001233836">
    <property type="component" value="Unassembled WGS sequence"/>
</dbReference>
<dbReference type="EMBL" id="JAUSTI010000017">
    <property type="protein sequence ID" value="MDQ0173216.1"/>
    <property type="molecule type" value="Genomic_DNA"/>
</dbReference>
<accession>A0ABT9WIX0</accession>
<evidence type="ECO:0000313" key="1">
    <source>
        <dbReference type="EMBL" id="MDQ0173216.1"/>
    </source>
</evidence>
<reference evidence="1 2" key="1">
    <citation type="submission" date="2023-07" db="EMBL/GenBank/DDBJ databases">
        <title>Sorghum-associated microbial communities from plants grown in Nebraska, USA.</title>
        <authorList>
            <person name="Schachtman D."/>
        </authorList>
    </citation>
    <scope>NUCLEOTIDE SEQUENCE [LARGE SCALE GENOMIC DNA]</scope>
    <source>
        <strain evidence="1 2">DS1314</strain>
    </source>
</reference>